<evidence type="ECO:0000256" key="9">
    <source>
        <dbReference type="ARBA" id="ARBA00022827"/>
    </source>
</evidence>
<evidence type="ECO:0000256" key="14">
    <source>
        <dbReference type="RuleBase" id="RU003591"/>
    </source>
</evidence>
<dbReference type="UniPathway" id="UPA00047">
    <property type="reaction ID" value="UER00055"/>
</dbReference>
<keyword evidence="6" id="KW-0285">Flavoprotein</keyword>
<dbReference type="Proteomes" id="UP000317593">
    <property type="component" value="Unassembled WGS sequence"/>
</dbReference>
<dbReference type="PANTHER" id="PTHR18968">
    <property type="entry name" value="THIAMINE PYROPHOSPHATE ENZYMES"/>
    <property type="match status" value="1"/>
</dbReference>
<evidence type="ECO:0000256" key="13">
    <source>
        <dbReference type="ARBA" id="ARBA00048670"/>
    </source>
</evidence>
<dbReference type="AlphaFoldDB" id="A0A521BXZ5"/>
<dbReference type="Gene3D" id="3.40.50.1220">
    <property type="entry name" value="TPP-binding domain"/>
    <property type="match status" value="1"/>
</dbReference>
<dbReference type="InterPro" id="IPR029061">
    <property type="entry name" value="THDP-binding"/>
</dbReference>
<organism evidence="19 20">
    <name type="scientific">Fodinibius sediminis</name>
    <dbReference type="NCBI Taxonomy" id="1214077"/>
    <lineage>
        <taxon>Bacteria</taxon>
        <taxon>Pseudomonadati</taxon>
        <taxon>Balneolota</taxon>
        <taxon>Balneolia</taxon>
        <taxon>Balneolales</taxon>
        <taxon>Balneolaceae</taxon>
        <taxon>Fodinibius</taxon>
    </lineage>
</organism>
<gene>
    <name evidence="19" type="ORF">SAMN06265218_104173</name>
</gene>
<evidence type="ECO:0000256" key="10">
    <source>
        <dbReference type="ARBA" id="ARBA00022842"/>
    </source>
</evidence>
<comment type="pathway">
    <text evidence="2 14">Amino-acid biosynthesis; L-valine biosynthesis; L-valine from pyruvate: step 1/4.</text>
</comment>
<proteinExistence type="inferred from homology"/>
<keyword evidence="12 14" id="KW-0100">Branched-chain amino acid biosynthesis</keyword>
<keyword evidence="20" id="KW-1185">Reference proteome</keyword>
<evidence type="ECO:0000256" key="8">
    <source>
        <dbReference type="ARBA" id="ARBA00022723"/>
    </source>
</evidence>
<evidence type="ECO:0000313" key="19">
    <source>
        <dbReference type="EMBL" id="SMO52046.1"/>
    </source>
</evidence>
<evidence type="ECO:0000256" key="5">
    <source>
        <dbReference type="ARBA" id="ARBA00022605"/>
    </source>
</evidence>
<dbReference type="InterPro" id="IPR011766">
    <property type="entry name" value="TPP_enzyme_TPP-bd"/>
</dbReference>
<dbReference type="CDD" id="cd02015">
    <property type="entry name" value="TPP_AHAS"/>
    <property type="match status" value="1"/>
</dbReference>
<evidence type="ECO:0000256" key="15">
    <source>
        <dbReference type="SAM" id="MobiDB-lite"/>
    </source>
</evidence>
<dbReference type="InterPro" id="IPR012001">
    <property type="entry name" value="Thiamin_PyroP_enz_TPP-bd_dom"/>
</dbReference>
<dbReference type="InterPro" id="IPR000399">
    <property type="entry name" value="TPP-bd_CS"/>
</dbReference>
<keyword evidence="10 14" id="KW-0460">Magnesium</keyword>
<keyword evidence="8 14" id="KW-0479">Metal-binding</keyword>
<dbReference type="NCBIfam" id="TIGR00118">
    <property type="entry name" value="acolac_lg"/>
    <property type="match status" value="1"/>
</dbReference>
<dbReference type="EC" id="2.2.1.6" evidence="4 14"/>
<keyword evidence="11 14" id="KW-0786">Thiamine pyrophosphate</keyword>
<dbReference type="InterPro" id="IPR012000">
    <property type="entry name" value="Thiamin_PyroP_enz_cen_dom"/>
</dbReference>
<dbReference type="InterPro" id="IPR045229">
    <property type="entry name" value="TPP_enz"/>
</dbReference>
<sequence length="583" mass="63492">MAQAKTQSLDSAETDKVQTTPEPAVLNGAELLIRTLEDIDVDTIFGYPGGAVLPIYDALFDVHDINHVLIRHEQAGTHAADGYARATGKPGVVLVTSGPGGTNTVTGIATAAMDSIPMVVFTGQVPTDLIGNDAFQEADIVGITRPITKHNYLVKDVNNLEQVIREAFHVATSGRPGPVLVDLPKDMLNTECHYSGLKKISIPSYKPTKEGHSTQIAKAAKLLSEAEKPLIYAGGGAVLGEAWEELTAMAERLNIPVTTTLMGLGGFPESKPQSVGMLGMHGTYYANMAMTECDVLLAVGARFDDRVTGRLDGFSPHSKKIHIDIDPSNIGKNVPVDIPIVGDVKKVLPAIDQQTTKPEIDDWWDTIHKWKREHPLKVPESEDTIKPQLMIEKISEYTNGEAIVVTDVGQHQMWAAQHYTYNYPRSFLSSGGLGTMGYGFPAALGAAFGCPDRPVVCITGDGGFQMTVYELATAVEYEVPLKIAIMNNQCLGMVRQWQELFFDKRYSHSILKKGNPDFVKLAESYGAVGLRATNPKEMDEVLEQAMNINDRPVVMDFQVEEHENCYPMVPAGAALNEMVEGDE</sequence>
<comment type="cofactor">
    <cofactor evidence="14">
        <name>thiamine diphosphate</name>
        <dbReference type="ChEBI" id="CHEBI:58937"/>
    </cofactor>
    <text evidence="14">Binds 1 thiamine pyrophosphate per subunit.</text>
</comment>
<dbReference type="SUPFAM" id="SSF52518">
    <property type="entry name" value="Thiamin diphosphate-binding fold (THDP-binding)"/>
    <property type="match status" value="2"/>
</dbReference>
<dbReference type="InterPro" id="IPR029035">
    <property type="entry name" value="DHS-like_NAD/FAD-binding_dom"/>
</dbReference>
<dbReference type="Pfam" id="PF00205">
    <property type="entry name" value="TPP_enzyme_M"/>
    <property type="match status" value="1"/>
</dbReference>
<dbReference type="GO" id="GO:0030976">
    <property type="term" value="F:thiamine pyrophosphate binding"/>
    <property type="evidence" value="ECO:0007669"/>
    <property type="project" value="UniProtKB-UniRule"/>
</dbReference>
<keyword evidence="5 14" id="KW-0028">Amino-acid biosynthesis</keyword>
<reference evidence="19 20" key="1">
    <citation type="submission" date="2017-05" db="EMBL/GenBank/DDBJ databases">
        <authorList>
            <person name="Varghese N."/>
            <person name="Submissions S."/>
        </authorList>
    </citation>
    <scope>NUCLEOTIDE SEQUENCE [LARGE SCALE GENOMIC DNA]</scope>
    <source>
        <strain evidence="19 20">DSM 21194</strain>
    </source>
</reference>
<dbReference type="EMBL" id="FXTH01000004">
    <property type="protein sequence ID" value="SMO52046.1"/>
    <property type="molecule type" value="Genomic_DNA"/>
</dbReference>
<dbReference type="GO" id="GO:0009097">
    <property type="term" value="P:isoleucine biosynthetic process"/>
    <property type="evidence" value="ECO:0007669"/>
    <property type="project" value="UniProtKB-UniPathway"/>
</dbReference>
<evidence type="ECO:0000256" key="2">
    <source>
        <dbReference type="ARBA" id="ARBA00005025"/>
    </source>
</evidence>
<evidence type="ECO:0000256" key="3">
    <source>
        <dbReference type="ARBA" id="ARBA00007812"/>
    </source>
</evidence>
<comment type="cofactor">
    <cofactor evidence="14">
        <name>Mg(2+)</name>
        <dbReference type="ChEBI" id="CHEBI:18420"/>
    </cofactor>
    <text evidence="14">Binds 1 Mg(2+) ion per subunit.</text>
</comment>
<evidence type="ECO:0000256" key="11">
    <source>
        <dbReference type="ARBA" id="ARBA00023052"/>
    </source>
</evidence>
<comment type="pathway">
    <text evidence="1 14">Amino-acid biosynthesis; L-isoleucine biosynthesis; L-isoleucine from 2-oxobutanoate: step 1/4.</text>
</comment>
<dbReference type="Pfam" id="PF02775">
    <property type="entry name" value="TPP_enzyme_C"/>
    <property type="match status" value="1"/>
</dbReference>
<feature type="domain" description="Thiamine pyrophosphate enzyme central" evidence="16">
    <location>
        <begin position="216"/>
        <end position="350"/>
    </location>
</feature>
<dbReference type="InterPro" id="IPR012846">
    <property type="entry name" value="Acetolactate_synth_lsu"/>
</dbReference>
<dbReference type="FunFam" id="3.40.50.970:FF:000016">
    <property type="entry name" value="Acetolactate synthase"/>
    <property type="match status" value="1"/>
</dbReference>
<evidence type="ECO:0000259" key="16">
    <source>
        <dbReference type="Pfam" id="PF00205"/>
    </source>
</evidence>
<dbReference type="GO" id="GO:0050660">
    <property type="term" value="F:flavin adenine dinucleotide binding"/>
    <property type="evidence" value="ECO:0007669"/>
    <property type="project" value="InterPro"/>
</dbReference>
<evidence type="ECO:0000259" key="17">
    <source>
        <dbReference type="Pfam" id="PF02775"/>
    </source>
</evidence>
<dbReference type="GO" id="GO:0000287">
    <property type="term" value="F:magnesium ion binding"/>
    <property type="evidence" value="ECO:0007669"/>
    <property type="project" value="UniProtKB-UniRule"/>
</dbReference>
<dbReference type="RefSeq" id="WP_142713688.1">
    <property type="nucleotide sequence ID" value="NZ_FXTH01000004.1"/>
</dbReference>
<dbReference type="FunFam" id="3.40.50.1220:FF:000008">
    <property type="entry name" value="Acetolactate synthase"/>
    <property type="match status" value="1"/>
</dbReference>
<evidence type="ECO:0000256" key="1">
    <source>
        <dbReference type="ARBA" id="ARBA00004974"/>
    </source>
</evidence>
<comment type="similarity">
    <text evidence="3 14">Belongs to the TPP enzyme family.</text>
</comment>
<accession>A0A521BXZ5</accession>
<dbReference type="PROSITE" id="PS00187">
    <property type="entry name" value="TPP_ENZYMES"/>
    <property type="match status" value="1"/>
</dbReference>
<evidence type="ECO:0000256" key="7">
    <source>
        <dbReference type="ARBA" id="ARBA00022679"/>
    </source>
</evidence>
<dbReference type="OrthoDB" id="4494979at2"/>
<dbReference type="CDD" id="cd07035">
    <property type="entry name" value="TPP_PYR_POX_like"/>
    <property type="match status" value="1"/>
</dbReference>
<dbReference type="InterPro" id="IPR039368">
    <property type="entry name" value="AHAS_TPP"/>
</dbReference>
<feature type="domain" description="Thiamine pyrophosphate enzyme TPP-binding" evidence="17">
    <location>
        <begin position="407"/>
        <end position="556"/>
    </location>
</feature>
<dbReference type="SUPFAM" id="SSF52467">
    <property type="entry name" value="DHS-like NAD/FAD-binding domain"/>
    <property type="match status" value="1"/>
</dbReference>
<dbReference type="Gene3D" id="3.40.50.970">
    <property type="match status" value="2"/>
</dbReference>
<comment type="catalytic activity">
    <reaction evidence="13 14">
        <text>2 pyruvate + H(+) = (2S)-2-acetolactate + CO2</text>
        <dbReference type="Rhea" id="RHEA:25249"/>
        <dbReference type="ChEBI" id="CHEBI:15361"/>
        <dbReference type="ChEBI" id="CHEBI:15378"/>
        <dbReference type="ChEBI" id="CHEBI:16526"/>
        <dbReference type="ChEBI" id="CHEBI:58476"/>
        <dbReference type="EC" id="2.2.1.6"/>
    </reaction>
</comment>
<feature type="region of interest" description="Disordered" evidence="15">
    <location>
        <begin position="1"/>
        <end position="21"/>
    </location>
</feature>
<evidence type="ECO:0000259" key="18">
    <source>
        <dbReference type="Pfam" id="PF02776"/>
    </source>
</evidence>
<dbReference type="GO" id="GO:0009099">
    <property type="term" value="P:L-valine biosynthetic process"/>
    <property type="evidence" value="ECO:0007669"/>
    <property type="project" value="UniProtKB-UniPathway"/>
</dbReference>
<evidence type="ECO:0000256" key="12">
    <source>
        <dbReference type="ARBA" id="ARBA00023304"/>
    </source>
</evidence>
<feature type="domain" description="Thiamine pyrophosphate enzyme N-terminal TPP-binding" evidence="18">
    <location>
        <begin position="27"/>
        <end position="141"/>
    </location>
</feature>
<dbReference type="UniPathway" id="UPA00049">
    <property type="reaction ID" value="UER00059"/>
</dbReference>
<dbReference type="GO" id="GO:0005948">
    <property type="term" value="C:acetolactate synthase complex"/>
    <property type="evidence" value="ECO:0007669"/>
    <property type="project" value="UniProtKB-ARBA"/>
</dbReference>
<dbReference type="GO" id="GO:0003984">
    <property type="term" value="F:acetolactate synthase activity"/>
    <property type="evidence" value="ECO:0007669"/>
    <property type="project" value="UniProtKB-EC"/>
</dbReference>
<name>A0A521BXZ5_9BACT</name>
<protein>
    <recommendedName>
        <fullName evidence="4 14">Acetolactate synthase</fullName>
        <ecNumber evidence="4 14">2.2.1.6</ecNumber>
    </recommendedName>
</protein>
<evidence type="ECO:0000256" key="4">
    <source>
        <dbReference type="ARBA" id="ARBA00013145"/>
    </source>
</evidence>
<keyword evidence="9" id="KW-0274">FAD</keyword>
<dbReference type="Pfam" id="PF02776">
    <property type="entry name" value="TPP_enzyme_N"/>
    <property type="match status" value="1"/>
</dbReference>
<dbReference type="PANTHER" id="PTHR18968:SF13">
    <property type="entry name" value="ACETOLACTATE SYNTHASE CATALYTIC SUBUNIT, MITOCHONDRIAL"/>
    <property type="match status" value="1"/>
</dbReference>
<keyword evidence="7 14" id="KW-0808">Transferase</keyword>
<evidence type="ECO:0000256" key="6">
    <source>
        <dbReference type="ARBA" id="ARBA00022630"/>
    </source>
</evidence>
<dbReference type="FunFam" id="3.40.50.970:FF:000007">
    <property type="entry name" value="Acetolactate synthase"/>
    <property type="match status" value="1"/>
</dbReference>
<evidence type="ECO:0000313" key="20">
    <source>
        <dbReference type="Proteomes" id="UP000317593"/>
    </source>
</evidence>